<dbReference type="AlphaFoldDB" id="A0A448X637"/>
<evidence type="ECO:0000313" key="2">
    <source>
        <dbReference type="Proteomes" id="UP000784294"/>
    </source>
</evidence>
<dbReference type="EMBL" id="CAAALY010100243">
    <property type="protein sequence ID" value="VEL29092.1"/>
    <property type="molecule type" value="Genomic_DNA"/>
</dbReference>
<dbReference type="Proteomes" id="UP000784294">
    <property type="component" value="Unassembled WGS sequence"/>
</dbReference>
<keyword evidence="2" id="KW-1185">Reference proteome</keyword>
<reference evidence="1" key="1">
    <citation type="submission" date="2018-11" db="EMBL/GenBank/DDBJ databases">
        <authorList>
            <consortium name="Pathogen Informatics"/>
        </authorList>
    </citation>
    <scope>NUCLEOTIDE SEQUENCE</scope>
</reference>
<comment type="caution">
    <text evidence="1">The sequence shown here is derived from an EMBL/GenBank/DDBJ whole genome shotgun (WGS) entry which is preliminary data.</text>
</comment>
<protein>
    <submittedName>
        <fullName evidence="1">Uncharacterized protein</fullName>
    </submittedName>
</protein>
<accession>A0A448X637</accession>
<evidence type="ECO:0000313" key="1">
    <source>
        <dbReference type="EMBL" id="VEL29092.1"/>
    </source>
</evidence>
<name>A0A448X637_9PLAT</name>
<feature type="non-terminal residue" evidence="1">
    <location>
        <position position="1"/>
    </location>
</feature>
<gene>
    <name evidence="1" type="ORF">PXEA_LOCUS22532</name>
</gene>
<organism evidence="1 2">
    <name type="scientific">Protopolystoma xenopodis</name>
    <dbReference type="NCBI Taxonomy" id="117903"/>
    <lineage>
        <taxon>Eukaryota</taxon>
        <taxon>Metazoa</taxon>
        <taxon>Spiralia</taxon>
        <taxon>Lophotrochozoa</taxon>
        <taxon>Platyhelminthes</taxon>
        <taxon>Monogenea</taxon>
        <taxon>Polyopisthocotylea</taxon>
        <taxon>Polystomatidea</taxon>
        <taxon>Polystomatidae</taxon>
        <taxon>Protopolystoma</taxon>
    </lineage>
</organism>
<proteinExistence type="predicted"/>
<sequence length="85" mass="9258">SLLAGLSGVRGRHRLSHSDNARSALCCCALRGETVRLTHPDQPIRGETVRVAMRGRDALPPDSRANQTPMLHPIVLTLHTVSTRV</sequence>